<organism evidence="1 2">
    <name type="scientific">Eikenella corrodens</name>
    <dbReference type="NCBI Taxonomy" id="539"/>
    <lineage>
        <taxon>Bacteria</taxon>
        <taxon>Pseudomonadati</taxon>
        <taxon>Pseudomonadota</taxon>
        <taxon>Betaproteobacteria</taxon>
        <taxon>Neisseriales</taxon>
        <taxon>Neisseriaceae</taxon>
        <taxon>Eikenella</taxon>
    </lineage>
</organism>
<evidence type="ECO:0000313" key="1">
    <source>
        <dbReference type="EMBL" id="SNW10167.1"/>
    </source>
</evidence>
<dbReference type="KEGG" id="ecor:SAMEA4412678_1796"/>
<name>A0A8B4G5D4_EIKCO</name>
<dbReference type="RefSeq" id="WP_003821886.1">
    <property type="nucleotide sequence ID" value="NZ_CP082861.1"/>
</dbReference>
<accession>A0A8B4G5D4</accession>
<dbReference type="AlphaFoldDB" id="A0A8B4G5D4"/>
<evidence type="ECO:0000313" key="2">
    <source>
        <dbReference type="Proteomes" id="UP000215465"/>
    </source>
</evidence>
<dbReference type="GeneID" id="60770691"/>
<reference evidence="1 2" key="1">
    <citation type="submission" date="2017-06" db="EMBL/GenBank/DDBJ databases">
        <authorList>
            <consortium name="Pathogen Informatics"/>
        </authorList>
    </citation>
    <scope>NUCLEOTIDE SEQUENCE [LARGE SCALE GENOMIC DNA]</scope>
    <source>
        <strain evidence="1 2">NCTC10596</strain>
    </source>
</reference>
<proteinExistence type="predicted"/>
<gene>
    <name evidence="1" type="ORF">SAMEA4412678_01796</name>
</gene>
<dbReference type="Proteomes" id="UP000215465">
    <property type="component" value="Chromosome 1"/>
</dbReference>
<sequence>MQSIQQFEKPRPAGYTQAAWDCRNQMLAKLAEHVPMQTAAPRQPMVHELPANQIASRLLTPKQAEGVEIVQKLCGHIHRATAQINTTLITYELPVGTLCLPEVANLLWQLDECIIAARAAARRLGIRAVQPQVRLTATPLKLATPNRQREAA</sequence>
<protein>
    <submittedName>
        <fullName evidence="1">Uncharacterized protein</fullName>
    </submittedName>
</protein>
<dbReference type="EMBL" id="LT906482">
    <property type="protein sequence ID" value="SNW10167.1"/>
    <property type="molecule type" value="Genomic_DNA"/>
</dbReference>